<feature type="region of interest" description="Disordered" evidence="16">
    <location>
        <begin position="1527"/>
        <end position="1549"/>
    </location>
</feature>
<keyword evidence="7" id="KW-0031">Aminopeptidase</keyword>
<dbReference type="SUPFAM" id="SSF54695">
    <property type="entry name" value="POZ domain"/>
    <property type="match status" value="1"/>
</dbReference>
<dbReference type="InterPro" id="IPR039461">
    <property type="entry name" value="Peptidase_M49"/>
</dbReference>
<feature type="region of interest" description="Disordered" evidence="16">
    <location>
        <begin position="888"/>
        <end position="956"/>
    </location>
</feature>
<dbReference type="FunFam" id="3.30.540.30:FF:000004">
    <property type="entry name" value="Dipeptidyl peptidase 3"/>
    <property type="match status" value="1"/>
</dbReference>
<evidence type="ECO:0000256" key="11">
    <source>
        <dbReference type="ARBA" id="ARBA00022801"/>
    </source>
</evidence>
<dbReference type="GO" id="GO:0006508">
    <property type="term" value="P:proteolysis"/>
    <property type="evidence" value="ECO:0007669"/>
    <property type="project" value="UniProtKB-KW"/>
</dbReference>
<evidence type="ECO:0000256" key="8">
    <source>
        <dbReference type="ARBA" id="ARBA00022490"/>
    </source>
</evidence>
<dbReference type="InterPro" id="IPR011333">
    <property type="entry name" value="SKP1/BTB/POZ_sf"/>
</dbReference>
<comment type="caution">
    <text evidence="17">The sequence shown here is derived from an EMBL/GenBank/DDBJ whole genome shotgun (WGS) entry which is preliminary data.</text>
</comment>
<dbReference type="Pfam" id="PF04855">
    <property type="entry name" value="SNF5"/>
    <property type="match status" value="1"/>
</dbReference>
<dbReference type="GO" id="GO:0008237">
    <property type="term" value="F:metallopeptidase activity"/>
    <property type="evidence" value="ECO:0007669"/>
    <property type="project" value="UniProtKB-KW"/>
</dbReference>
<dbReference type="GO" id="GO:0046872">
    <property type="term" value="F:metal ion binding"/>
    <property type="evidence" value="ECO:0007669"/>
    <property type="project" value="UniProtKB-KW"/>
</dbReference>
<keyword evidence="9" id="KW-0645">Protease</keyword>
<dbReference type="FunFam" id="3.30.540.30:FF:000001">
    <property type="entry name" value="Dipeptidyl peptidase 3"/>
    <property type="match status" value="1"/>
</dbReference>
<dbReference type="PANTHER" id="PTHR23422">
    <property type="entry name" value="DIPEPTIDYL PEPTIDASE III-RELATED"/>
    <property type="match status" value="1"/>
</dbReference>
<evidence type="ECO:0000256" key="14">
    <source>
        <dbReference type="ARBA" id="ARBA00031288"/>
    </source>
</evidence>
<evidence type="ECO:0000256" key="16">
    <source>
        <dbReference type="SAM" id="MobiDB-lite"/>
    </source>
</evidence>
<dbReference type="Proteomes" id="UP000034947">
    <property type="component" value="Unassembled WGS sequence"/>
</dbReference>
<comment type="catalytic activity">
    <reaction evidence="1">
        <text>Release of an N-terminal dipeptide from a peptide comprising four or more residues, with broad specificity. Also acts on dipeptidyl 2-naphthylamides.</text>
        <dbReference type="EC" id="3.4.14.4"/>
    </reaction>
</comment>
<dbReference type="GO" id="GO:0006338">
    <property type="term" value="P:chromatin remodeling"/>
    <property type="evidence" value="ECO:0007669"/>
    <property type="project" value="InterPro"/>
</dbReference>
<evidence type="ECO:0000256" key="10">
    <source>
        <dbReference type="ARBA" id="ARBA00022723"/>
    </source>
</evidence>
<sequence length="1838" mass="203353">MLPLQRGVLRRLPSGLALTSLHRPSSIFLRPLNHLSSRPSSSPTASDSLTPELTVSRATMMDANAKQHYLADSPPTVVRLEVKHHFDTLKDKSLRKYAHYMSRAAFEGTRVTLRQVSPESEPIYDLILALHRACDGKWTDLTQKTGVSEENVRFFLEYAAQFLGNCGNYKGFGDSKFIPRLPVEALEALSSASPEAKSAFEKANTTGGGIYETDEQSLMHLGYPEAGHMTTYYPESPAITKDEITAIGDLFEQKGMPLENTRLRKTSTGDFELLIASGVSNPPARDRDLGDVTSFELDGNLKGKKVQLVFGDHQEEMAKIAHSVKQAGLNAANDTQKKMLDEYAKSFGAGSIEAIKESQRLWVKDQKPVLETNLGFIETYRDPHGVRGEWEGFVALVNLERTRAFGKLVDSAESMIPKLPWGTDFEKDKFLSPDFTSLEVLSFQSSGIPAGINLPNYDDIRQNLGFKNVSLGNVLGAKAPNEPIPFISEKDLEVYRRCRDPAFEVQVGIHELLGHGTGKLLQETAPGEYNFDVSNPPISPVTGKPVSSWYKPGQTWSSVFGAIASSYEECRAECVAMALSCDFSILKIFGFGDGKEDISNEAGDVLFAAYLQMARAGLVALEFWDPKTKKWGQAHMQARYSILRTFLGAGEDFVKLAYTKEDLSDLEIHLDRSKILSHGRPAVEKYLQKLHVYKSTADVEAGKALYDDITAVDEWWGTKVRDIVLKNKIPRKVFVQGNTILNGDEVILKEYEPTLEGMIQSFVEQVRLAIQPSTEQSLGNDGMKSQMHLLQCRTSNTLLPQLETKQTTAFNQHPENARHLVVVTEFTWLASHGAAASSSPRSPRSEEDDPPYTAPPPHSPYPEASSSSLSFSRPPPFSSLVFATATDCNRPKTLPTEPGSASPPPPNDDEPLEPDPSSALVAETKASFSRDSKGEPPGKSTDDGEPPPPYTEGSSPIHSFTYVMAAAGGASSIITQVQQTGGPPINTLGDINGDEHITLDLRGIRFTLSRDELLTLPEFVLLSLFPNGLLPDGHMNGFHESDVYPVDYDPASLQYMLDFFRAVAQSIPSSPSGGPPDLDVAPDSLQGSTRDMLQDRAGIIVLREDLDFYVIPPRPDIDHAEMMEVKRAAAKALLKQDGIFSGLRKSDEPGSTEQHLIEMLTAGGFDRDDQWGHRAPEPNKAVICSLALAKLRTDIRGDLASNNVGMAQKLLLFWRKPARRCWWEGVDLDNVDGVDTTVKIWIRRVWTLEMVRIYEQDSCDLFSSNDFSRAGQHVPSQRLYHILPPRVRQYGNALFTPVIPQSQVGPTSRTTKRGTAAVNYAEDGFDDDDFDDSEGPRRPTGLRSLRREESSFDKVALAEKLGKEIHAPVEVQGVFRDWMIKRMLRPACADQLQIQAQLPLTLIPIRIDLEVPAHQPLEPFPLPRNVLDPAINPTLPAYRRPDPLPAFRIKDTFMWNLHEALATPEEFAIGFVRDMDLPNPQAMTTTISTQIRQQLEEYAGVALHPLFQSAQPKQALSQAGLSRDVSVSATPVPTHAATPDSRANQLTTTKEPLVNDSILNPDDAYRCMINLNINLQNKLYTDKFEWSLLHPPGMAEEFAKVTCADLGLAGEWVGAIAHGIYEAVLKLKKEVCESGGLISGLGGYGNEIDNQAANGAEAGWRYDPEGLGDEWEPKVETLSKEEIEKREGDRERQIRRLRRETARFSSTTGITPEISRQGSGYFDIDSETPLGRGERNKRKRRFRSLSPLGGEVHLVDEGLLTPDRALDMAVVEAHYLNGNDKIGDAVTVWFGVLRSGLYETDQLVQGHSVTTVDFFLSETRSLLNGLGIYTVMIYLSGA</sequence>
<dbReference type="VEuPathDB" id="FungiDB:P175DRAFT_0504403"/>
<name>A0A0F8UW14_9EURO</name>
<keyword evidence="8" id="KW-0963">Cytoplasm</keyword>
<dbReference type="EMBL" id="JYKN01000636">
    <property type="protein sequence ID" value="KKK23668.1"/>
    <property type="molecule type" value="Genomic_DNA"/>
</dbReference>
<keyword evidence="10" id="KW-0479">Metal-binding</keyword>
<proteinExistence type="inferred from homology"/>
<dbReference type="Pfam" id="PF03571">
    <property type="entry name" value="Peptidase_M49"/>
    <property type="match status" value="1"/>
</dbReference>
<keyword evidence="13" id="KW-0482">Metalloprotease</keyword>
<dbReference type="EC" id="3.4.14.4" evidence="5"/>
<feature type="region of interest" description="Disordered" evidence="16">
    <location>
        <begin position="834"/>
        <end position="873"/>
    </location>
</feature>
<evidence type="ECO:0000313" key="17">
    <source>
        <dbReference type="EMBL" id="KKK23668.1"/>
    </source>
</evidence>
<dbReference type="InterPro" id="IPR006939">
    <property type="entry name" value="SNF5"/>
</dbReference>
<evidence type="ECO:0000256" key="4">
    <source>
        <dbReference type="ARBA" id="ARBA00010200"/>
    </source>
</evidence>
<accession>A0A0F8UW14</accession>
<evidence type="ECO:0000256" key="12">
    <source>
        <dbReference type="ARBA" id="ARBA00022833"/>
    </source>
</evidence>
<dbReference type="PANTHER" id="PTHR23422:SF11">
    <property type="entry name" value="DIPEPTIDYL PEPTIDASE 3"/>
    <property type="match status" value="1"/>
</dbReference>
<feature type="compositionally biased region" description="Acidic residues" evidence="16">
    <location>
        <begin position="1323"/>
        <end position="1333"/>
    </location>
</feature>
<dbReference type="Gene3D" id="3.30.540.30">
    <property type="match status" value="3"/>
</dbReference>
<dbReference type="GO" id="GO:0000228">
    <property type="term" value="C:nuclear chromosome"/>
    <property type="evidence" value="ECO:0007669"/>
    <property type="project" value="InterPro"/>
</dbReference>
<gene>
    <name evidence="17" type="ORF">AOCH_002077</name>
</gene>
<evidence type="ECO:0000313" key="18">
    <source>
        <dbReference type="Proteomes" id="UP000034947"/>
    </source>
</evidence>
<dbReference type="FunFam" id="3.30.540.30:FF:000002">
    <property type="entry name" value="Dipeptidyl peptidase 3"/>
    <property type="match status" value="1"/>
</dbReference>
<feature type="region of interest" description="Disordered" evidence="16">
    <location>
        <begin position="1067"/>
        <end position="1086"/>
    </location>
</feature>
<feature type="compositionally biased region" description="Low complexity" evidence="16">
    <location>
        <begin position="1067"/>
        <end position="1076"/>
    </location>
</feature>
<dbReference type="VEuPathDB" id="FungiDB:P175DRAFT_0445320"/>
<feature type="region of interest" description="Disordered" evidence="16">
    <location>
        <begin position="1321"/>
        <end position="1346"/>
    </location>
</feature>
<evidence type="ECO:0000256" key="15">
    <source>
        <dbReference type="ARBA" id="ARBA00032119"/>
    </source>
</evidence>
<keyword evidence="12" id="KW-0862">Zinc</keyword>
<evidence type="ECO:0000256" key="13">
    <source>
        <dbReference type="ARBA" id="ARBA00023049"/>
    </source>
</evidence>
<protein>
    <recommendedName>
        <fullName evidence="6">Dipeptidyl peptidase 3</fullName>
        <ecNumber evidence="5">3.4.14.4</ecNumber>
    </recommendedName>
    <alternativeName>
        <fullName evidence="14">Dipeptidyl aminopeptidase III</fullName>
    </alternativeName>
    <alternativeName>
        <fullName evidence="15">Dipeptidyl peptidase III</fullName>
    </alternativeName>
</protein>
<comment type="similarity">
    <text evidence="4">Belongs to the peptidase M49 family.</text>
</comment>
<evidence type="ECO:0000256" key="1">
    <source>
        <dbReference type="ARBA" id="ARBA00001336"/>
    </source>
</evidence>
<evidence type="ECO:0000256" key="9">
    <source>
        <dbReference type="ARBA" id="ARBA00022670"/>
    </source>
</evidence>
<keyword evidence="18" id="KW-1185">Reference proteome</keyword>
<evidence type="ECO:0000256" key="7">
    <source>
        <dbReference type="ARBA" id="ARBA00022438"/>
    </source>
</evidence>
<evidence type="ECO:0000256" key="5">
    <source>
        <dbReference type="ARBA" id="ARBA00012063"/>
    </source>
</evidence>
<dbReference type="GO" id="GO:0004177">
    <property type="term" value="F:aminopeptidase activity"/>
    <property type="evidence" value="ECO:0007669"/>
    <property type="project" value="UniProtKB-KW"/>
</dbReference>
<evidence type="ECO:0000256" key="3">
    <source>
        <dbReference type="ARBA" id="ARBA00004496"/>
    </source>
</evidence>
<feature type="compositionally biased region" description="Low complexity" evidence="16">
    <location>
        <begin position="861"/>
        <end position="872"/>
    </location>
</feature>
<dbReference type="GO" id="GO:0008239">
    <property type="term" value="F:dipeptidyl-peptidase activity"/>
    <property type="evidence" value="ECO:0007669"/>
    <property type="project" value="UniProtKB-EC"/>
</dbReference>
<dbReference type="GO" id="GO:0005737">
    <property type="term" value="C:cytoplasm"/>
    <property type="evidence" value="ECO:0007669"/>
    <property type="project" value="UniProtKB-SubCell"/>
</dbReference>
<evidence type="ECO:0000256" key="6">
    <source>
        <dbReference type="ARBA" id="ARBA00014713"/>
    </source>
</evidence>
<dbReference type="OrthoDB" id="4694525at2759"/>
<comment type="subcellular location">
    <subcellularLocation>
        <location evidence="3">Cytoplasm</location>
    </subcellularLocation>
</comment>
<evidence type="ECO:0000256" key="2">
    <source>
        <dbReference type="ARBA" id="ARBA00001947"/>
    </source>
</evidence>
<organism evidence="17 18">
    <name type="scientific">Aspergillus ochraceoroseus</name>
    <dbReference type="NCBI Taxonomy" id="138278"/>
    <lineage>
        <taxon>Eukaryota</taxon>
        <taxon>Fungi</taxon>
        <taxon>Dikarya</taxon>
        <taxon>Ascomycota</taxon>
        <taxon>Pezizomycotina</taxon>
        <taxon>Eurotiomycetes</taxon>
        <taxon>Eurotiomycetidae</taxon>
        <taxon>Eurotiales</taxon>
        <taxon>Aspergillaceae</taxon>
        <taxon>Aspergillus</taxon>
        <taxon>Aspergillus subgen. Nidulantes</taxon>
    </lineage>
</organism>
<keyword evidence="11" id="KW-0378">Hydrolase</keyword>
<feature type="compositionally biased region" description="Basic and acidic residues" evidence="16">
    <location>
        <begin position="928"/>
        <end position="942"/>
    </location>
</feature>
<comment type="cofactor">
    <cofactor evidence="2">
        <name>Zn(2+)</name>
        <dbReference type="ChEBI" id="CHEBI:29105"/>
    </cofactor>
</comment>
<feature type="region of interest" description="Disordered" evidence="16">
    <location>
        <begin position="1715"/>
        <end position="1738"/>
    </location>
</feature>
<reference evidence="17 18" key="1">
    <citation type="submission" date="2015-02" db="EMBL/GenBank/DDBJ databases">
        <title>Draft Genome Sequences of Two Closely-Related Aflatoxigenic Aspergillus Species Obtained from the Cote d'Ivoire.</title>
        <authorList>
            <person name="Moore G.G."/>
            <person name="Beltz S.B."/>
            <person name="Mack B.M."/>
        </authorList>
    </citation>
    <scope>NUCLEOTIDE SEQUENCE [LARGE SCALE GENOMIC DNA]</scope>
    <source>
        <strain evidence="17 18">SRRC1432</strain>
    </source>
</reference>